<dbReference type="PANTHER" id="PTHR43546:SF9">
    <property type="entry name" value="L-ASCORBATE-6-PHOSPHATE LACTONASE ULAG-RELATED"/>
    <property type="match status" value="1"/>
</dbReference>
<evidence type="ECO:0000259" key="2">
    <source>
        <dbReference type="Pfam" id="PF12706"/>
    </source>
</evidence>
<keyword evidence="1" id="KW-0378">Hydrolase</keyword>
<feature type="domain" description="Metallo-beta-lactamase" evidence="2">
    <location>
        <begin position="21"/>
        <end position="217"/>
    </location>
</feature>
<gene>
    <name evidence="3" type="ORF">CCY01nite_31630</name>
</gene>
<dbReference type="Proteomes" id="UP000321436">
    <property type="component" value="Unassembled WGS sequence"/>
</dbReference>
<dbReference type="Gene3D" id="3.60.15.10">
    <property type="entry name" value="Ribonuclease Z/Hydroxyacylglutathione hydrolase-like"/>
    <property type="match status" value="1"/>
</dbReference>
<reference evidence="3 4" key="1">
    <citation type="submission" date="2019-07" db="EMBL/GenBank/DDBJ databases">
        <title>Whole genome shotgun sequence of Chitinophaga cymbidii NBRC 109752.</title>
        <authorList>
            <person name="Hosoyama A."/>
            <person name="Uohara A."/>
            <person name="Ohji S."/>
            <person name="Ichikawa N."/>
        </authorList>
    </citation>
    <scope>NUCLEOTIDE SEQUENCE [LARGE SCALE GENOMIC DNA]</scope>
    <source>
        <strain evidence="3 4">NBRC 109752</strain>
    </source>
</reference>
<dbReference type="InterPro" id="IPR050114">
    <property type="entry name" value="UPF0173_UPF0282_UlaG_hydrolase"/>
</dbReference>
<dbReference type="InterPro" id="IPR001279">
    <property type="entry name" value="Metallo-B-lactamas"/>
</dbReference>
<sequence length="257" mass="28820">MIRIRLLRNATLLVEMSNKQILVDPLLGDKDAYDPVPWTSNGIRNPLTELPVGEEELQEIIEDTDAVLVTHTHNDHWDEAARRLLPKDILLLGQVEDEPAFLRQGFTEATGIAGAYQYEEITFTRTGGRHGTGEIGAKMAPVSGFVLDNDEYKLYIAGDTVWCEEVEEAINMYEPDFIILNAGAAQFDMGDPITMTVEDVLKVCESSYAEKIIVVHMEAVNHCYLSREELRRAIRDAGLEDRCLVPEDGEEIVLVQS</sequence>
<dbReference type="RefSeq" id="WP_222614414.1">
    <property type="nucleotide sequence ID" value="NZ_BKAU01000003.1"/>
</dbReference>
<accession>A0A512RMI1</accession>
<proteinExistence type="predicted"/>
<protein>
    <recommendedName>
        <fullName evidence="2">Metallo-beta-lactamase domain-containing protein</fullName>
    </recommendedName>
</protein>
<dbReference type="Pfam" id="PF12706">
    <property type="entry name" value="Lactamase_B_2"/>
    <property type="match status" value="1"/>
</dbReference>
<evidence type="ECO:0000313" key="3">
    <source>
        <dbReference type="EMBL" id="GEP96903.1"/>
    </source>
</evidence>
<dbReference type="AlphaFoldDB" id="A0A512RMI1"/>
<dbReference type="SUPFAM" id="SSF56281">
    <property type="entry name" value="Metallo-hydrolase/oxidoreductase"/>
    <property type="match status" value="1"/>
</dbReference>
<dbReference type="GO" id="GO:0016787">
    <property type="term" value="F:hydrolase activity"/>
    <property type="evidence" value="ECO:0007669"/>
    <property type="project" value="UniProtKB-KW"/>
</dbReference>
<comment type="caution">
    <text evidence="3">The sequence shown here is derived from an EMBL/GenBank/DDBJ whole genome shotgun (WGS) entry which is preliminary data.</text>
</comment>
<keyword evidence="4" id="KW-1185">Reference proteome</keyword>
<dbReference type="InterPro" id="IPR036866">
    <property type="entry name" value="RibonucZ/Hydroxyglut_hydro"/>
</dbReference>
<evidence type="ECO:0000313" key="4">
    <source>
        <dbReference type="Proteomes" id="UP000321436"/>
    </source>
</evidence>
<name>A0A512RMI1_9BACT</name>
<dbReference type="PANTHER" id="PTHR43546">
    <property type="entry name" value="UPF0173 METAL-DEPENDENT HYDROLASE MJ1163-RELATED"/>
    <property type="match status" value="1"/>
</dbReference>
<dbReference type="EMBL" id="BKAU01000003">
    <property type="protein sequence ID" value="GEP96903.1"/>
    <property type="molecule type" value="Genomic_DNA"/>
</dbReference>
<evidence type="ECO:0000256" key="1">
    <source>
        <dbReference type="ARBA" id="ARBA00022801"/>
    </source>
</evidence>
<organism evidence="3 4">
    <name type="scientific">Chitinophaga cymbidii</name>
    <dbReference type="NCBI Taxonomy" id="1096750"/>
    <lineage>
        <taxon>Bacteria</taxon>
        <taxon>Pseudomonadati</taxon>
        <taxon>Bacteroidota</taxon>
        <taxon>Chitinophagia</taxon>
        <taxon>Chitinophagales</taxon>
        <taxon>Chitinophagaceae</taxon>
        <taxon>Chitinophaga</taxon>
    </lineage>
</organism>